<dbReference type="PANTHER" id="PTHR35813">
    <property type="entry name" value="INNER MEMBRANE PROTEIN YBAN"/>
    <property type="match status" value="1"/>
</dbReference>
<dbReference type="AlphaFoldDB" id="A0A1I2Y2Y9"/>
<name>A0A1I2Y2Y9_9GAMM</name>
<organism evidence="2 3">
    <name type="scientific">Modicisalibacter xianhensis</name>
    <dbReference type="NCBI Taxonomy" id="442341"/>
    <lineage>
        <taxon>Bacteria</taxon>
        <taxon>Pseudomonadati</taxon>
        <taxon>Pseudomonadota</taxon>
        <taxon>Gammaproteobacteria</taxon>
        <taxon>Oceanospirillales</taxon>
        <taxon>Halomonadaceae</taxon>
        <taxon>Modicisalibacter</taxon>
    </lineage>
</organism>
<feature type="transmembrane region" description="Helical" evidence="1">
    <location>
        <begin position="76"/>
        <end position="93"/>
    </location>
</feature>
<accession>A0A1I2Y2Y9</accession>
<protein>
    <recommendedName>
        <fullName evidence="4">Inner membrane protein</fullName>
    </recommendedName>
</protein>
<gene>
    <name evidence="2" type="ORF">SAMN04487959_101207</name>
</gene>
<reference evidence="2 3" key="1">
    <citation type="submission" date="2016-10" db="EMBL/GenBank/DDBJ databases">
        <authorList>
            <person name="de Groot N.N."/>
        </authorList>
    </citation>
    <scope>NUCLEOTIDE SEQUENCE [LARGE SCALE GENOMIC DNA]</scope>
    <source>
        <strain evidence="2 3">CGMCC 1.6848</strain>
    </source>
</reference>
<dbReference type="Pfam" id="PF04304">
    <property type="entry name" value="DUF454"/>
    <property type="match status" value="1"/>
</dbReference>
<evidence type="ECO:0008006" key="4">
    <source>
        <dbReference type="Google" id="ProtNLM"/>
    </source>
</evidence>
<keyword evidence="1" id="KW-0472">Membrane</keyword>
<evidence type="ECO:0000256" key="1">
    <source>
        <dbReference type="SAM" id="Phobius"/>
    </source>
</evidence>
<dbReference type="STRING" id="442341.SAMN04487959_101207"/>
<evidence type="ECO:0000313" key="3">
    <source>
        <dbReference type="Proteomes" id="UP000199040"/>
    </source>
</evidence>
<sequence>MSKTRQLVFACLAGLSFSVGLVGLFVPLLPTTCFMLLAVWLASRGSPRFARWIRQHPRFGPPIEAWEHEHAIPRHAKILAVTMLLASCAVLAMVLDSMLLRGGLIAGLLSLGLWIATRPEPARGVSCGEMSSRPIPKERLSAQRLGR</sequence>
<keyword evidence="1" id="KW-1133">Transmembrane helix</keyword>
<dbReference type="RefSeq" id="WP_092842777.1">
    <property type="nucleotide sequence ID" value="NZ_FOPY01000001.1"/>
</dbReference>
<dbReference type="EMBL" id="FOPY01000001">
    <property type="protein sequence ID" value="SFH20074.1"/>
    <property type="molecule type" value="Genomic_DNA"/>
</dbReference>
<dbReference type="PANTHER" id="PTHR35813:SF1">
    <property type="entry name" value="INNER MEMBRANE PROTEIN YBAN"/>
    <property type="match status" value="1"/>
</dbReference>
<evidence type="ECO:0000313" key="2">
    <source>
        <dbReference type="EMBL" id="SFH20074.1"/>
    </source>
</evidence>
<proteinExistence type="predicted"/>
<dbReference type="Proteomes" id="UP000199040">
    <property type="component" value="Unassembled WGS sequence"/>
</dbReference>
<dbReference type="GO" id="GO:0005886">
    <property type="term" value="C:plasma membrane"/>
    <property type="evidence" value="ECO:0007669"/>
    <property type="project" value="TreeGrafter"/>
</dbReference>
<dbReference type="InterPro" id="IPR007401">
    <property type="entry name" value="DUF454"/>
</dbReference>
<keyword evidence="1" id="KW-0812">Transmembrane</keyword>
<keyword evidence="3" id="KW-1185">Reference proteome</keyword>